<dbReference type="InterPro" id="IPR036866">
    <property type="entry name" value="RibonucZ/Hydroxyglut_hydro"/>
</dbReference>
<dbReference type="AlphaFoldDB" id="A0AAX2H8Z0"/>
<dbReference type="Pfam" id="PF07521">
    <property type="entry name" value="RMMBL"/>
    <property type="match status" value="1"/>
</dbReference>
<dbReference type="Proteomes" id="UP000219564">
    <property type="component" value="Unassembled WGS sequence"/>
</dbReference>
<dbReference type="SMART" id="SM00849">
    <property type="entry name" value="Lactamase_B"/>
    <property type="match status" value="1"/>
</dbReference>
<dbReference type="InterPro" id="IPR022712">
    <property type="entry name" value="Beta_Casp"/>
</dbReference>
<dbReference type="RefSeq" id="WP_097191990.1">
    <property type="nucleotide sequence ID" value="NZ_OBKZ01000017.1"/>
</dbReference>
<dbReference type="InterPro" id="IPR011108">
    <property type="entry name" value="RMMBL"/>
</dbReference>
<dbReference type="GO" id="GO:0016787">
    <property type="term" value="F:hydrolase activity"/>
    <property type="evidence" value="ECO:0007669"/>
    <property type="project" value="UniProtKB-KW"/>
</dbReference>
<name>A0AAX2H8Z0_9PSED</name>
<dbReference type="EMBL" id="OBKZ01000017">
    <property type="protein sequence ID" value="SOB52770.1"/>
    <property type="molecule type" value="Genomic_DNA"/>
</dbReference>
<keyword evidence="1" id="KW-0378">Hydrolase</keyword>
<dbReference type="InterPro" id="IPR001279">
    <property type="entry name" value="Metallo-B-lactamas"/>
</dbReference>
<dbReference type="Gene3D" id="3.60.15.10">
    <property type="entry name" value="Ribonuclease Z/Hydroxyacylglutathione hydrolase-like"/>
    <property type="match status" value="1"/>
</dbReference>
<evidence type="ECO:0000313" key="5">
    <source>
        <dbReference type="Proteomes" id="UP000219564"/>
    </source>
</evidence>
<evidence type="ECO:0000256" key="1">
    <source>
        <dbReference type="ARBA" id="ARBA00022801"/>
    </source>
</evidence>
<dbReference type="PANTHER" id="PTHR11203:SF37">
    <property type="entry name" value="INTEGRATOR COMPLEX SUBUNIT 11"/>
    <property type="match status" value="1"/>
</dbReference>
<dbReference type="Gene3D" id="3.40.50.10890">
    <property type="match status" value="1"/>
</dbReference>
<gene>
    <name evidence="4" type="ORF">PLUA15_240183</name>
</gene>
<reference evidence="4 5" key="1">
    <citation type="submission" date="2017-08" db="EMBL/GenBank/DDBJ databases">
        <authorList>
            <person name="Chaillou S."/>
        </authorList>
    </citation>
    <scope>NUCLEOTIDE SEQUENCE [LARGE SCALE GENOMIC DNA]</scope>
    <source>
        <strain evidence="4 5">MFPA15A1205</strain>
    </source>
</reference>
<evidence type="ECO:0000259" key="3">
    <source>
        <dbReference type="SMART" id="SM01027"/>
    </source>
</evidence>
<dbReference type="Pfam" id="PF10996">
    <property type="entry name" value="Beta-Casp"/>
    <property type="match status" value="1"/>
</dbReference>
<evidence type="ECO:0000313" key="4">
    <source>
        <dbReference type="EMBL" id="SOB52770.1"/>
    </source>
</evidence>
<dbReference type="CDD" id="cd16295">
    <property type="entry name" value="TTHA0252-CPSF-like_MBL-fold"/>
    <property type="match status" value="1"/>
</dbReference>
<comment type="caution">
    <text evidence="4">The sequence shown here is derived from an EMBL/GenBank/DDBJ whole genome shotgun (WGS) entry which is preliminary data.</text>
</comment>
<protein>
    <submittedName>
        <fullName evidence="4">Metallo-beta-lactamase family protein</fullName>
    </submittedName>
</protein>
<feature type="domain" description="Metallo-beta-lactamase" evidence="2">
    <location>
        <begin position="16"/>
        <end position="238"/>
    </location>
</feature>
<dbReference type="SUPFAM" id="SSF56281">
    <property type="entry name" value="Metallo-hydrolase/oxidoreductase"/>
    <property type="match status" value="1"/>
</dbReference>
<dbReference type="Pfam" id="PF00753">
    <property type="entry name" value="Lactamase_B"/>
    <property type="match status" value="1"/>
</dbReference>
<dbReference type="SMART" id="SM01027">
    <property type="entry name" value="Beta-Casp"/>
    <property type="match status" value="1"/>
</dbReference>
<dbReference type="PANTHER" id="PTHR11203">
    <property type="entry name" value="CLEAVAGE AND POLYADENYLATION SPECIFICITY FACTOR FAMILY MEMBER"/>
    <property type="match status" value="1"/>
</dbReference>
<evidence type="ECO:0000259" key="2">
    <source>
        <dbReference type="SMART" id="SM00849"/>
    </source>
</evidence>
<organism evidence="4 5">
    <name type="scientific">Pseudomonas lundensis</name>
    <dbReference type="NCBI Taxonomy" id="86185"/>
    <lineage>
        <taxon>Bacteria</taxon>
        <taxon>Pseudomonadati</taxon>
        <taxon>Pseudomonadota</taxon>
        <taxon>Gammaproteobacteria</taxon>
        <taxon>Pseudomonadales</taxon>
        <taxon>Pseudomonadaceae</taxon>
        <taxon>Pseudomonas</taxon>
    </lineage>
</organism>
<feature type="domain" description="Beta-Casp" evidence="3">
    <location>
        <begin position="251"/>
        <end position="398"/>
    </location>
</feature>
<dbReference type="GO" id="GO:0004521">
    <property type="term" value="F:RNA endonuclease activity"/>
    <property type="evidence" value="ECO:0007669"/>
    <property type="project" value="TreeGrafter"/>
</dbReference>
<sequence length="485" mass="53334">MPYPHIIHHGAVNGVTGSCHQLVMNANASLLIDCGVFQGNEKTANTSVHGQQQDIDFCLEGIKALVVTHVHADHVGRIPWLLAAGFEGPIICSEPSAKLLPLVLEDAFKLEISRDSKKVERYLEYVSARIVALPYGQWHAIESGEHVLPRIRLQRAGHILGSAYVECDLSYPAHDHNSRIVFSGDLGAPDTPLLPSPQSPERADVLVLESTYGDRLHEDRACRQFKLEHAIDKALADHGTLLIPAFSIGRTQELLCEIEDILHRKAILAVNPAAANKDQSLPVNWPQLPVIVDSPLAGRLTAAYRQLEPYWDGPARERLSNNRNPLLFEQLITIDSHAKHLQTVNYLNSTGRPAIVIAASGMCSSGRIVNYLKAMLSDPRHNVLFVGYQAQGTAGANIQKYGSTGGFVELEGERCIIRAGVSSLGGYSAHADQHDLLNFVSAIDPLPKQIRLVHGELFAKQTLGNELYKLYNTRSQSLELLIPEY</sequence>
<accession>A0AAX2H8Z0</accession>
<dbReference type="InterPro" id="IPR050698">
    <property type="entry name" value="MBL"/>
</dbReference>
<proteinExistence type="predicted"/>